<comment type="caution">
    <text evidence="1">The sequence shown here is derived from an EMBL/GenBank/DDBJ whole genome shotgun (WGS) entry which is preliminary data.</text>
</comment>
<dbReference type="AlphaFoldDB" id="A0A9P5UVG0"/>
<keyword evidence="2" id="KW-1185">Reference proteome</keyword>
<evidence type="ECO:0000313" key="2">
    <source>
        <dbReference type="Proteomes" id="UP000748756"/>
    </source>
</evidence>
<protein>
    <submittedName>
        <fullName evidence="1">Uncharacterized protein</fullName>
    </submittedName>
</protein>
<name>A0A9P5UVG0_9FUNG</name>
<dbReference type="EMBL" id="JAAAUQ010002742">
    <property type="protein sequence ID" value="KAF9121186.1"/>
    <property type="molecule type" value="Genomic_DNA"/>
</dbReference>
<reference evidence="1" key="1">
    <citation type="journal article" date="2020" name="Fungal Divers.">
        <title>Resolving the Mortierellaceae phylogeny through synthesis of multi-gene phylogenetics and phylogenomics.</title>
        <authorList>
            <person name="Vandepol N."/>
            <person name="Liber J."/>
            <person name="Desiro A."/>
            <person name="Na H."/>
            <person name="Kennedy M."/>
            <person name="Barry K."/>
            <person name="Grigoriev I.V."/>
            <person name="Miller A.N."/>
            <person name="O'Donnell K."/>
            <person name="Stajich J.E."/>
            <person name="Bonito G."/>
        </authorList>
    </citation>
    <scope>NUCLEOTIDE SEQUENCE</scope>
    <source>
        <strain evidence="1">NRRL 6426</strain>
    </source>
</reference>
<proteinExistence type="predicted"/>
<dbReference type="OrthoDB" id="2374371at2759"/>
<sequence length="80" mass="8628">MAAIDSVSTTSSQVPTMLFKPAYMMLLALVVLFVAMSSLQSQVEAGAKWDGGSCGFDMEASVKLFRGTCENIRGKVNCWN</sequence>
<dbReference type="Proteomes" id="UP000748756">
    <property type="component" value="Unassembled WGS sequence"/>
</dbReference>
<organism evidence="1 2">
    <name type="scientific">Linnemannia schmuckeri</name>
    <dbReference type="NCBI Taxonomy" id="64567"/>
    <lineage>
        <taxon>Eukaryota</taxon>
        <taxon>Fungi</taxon>
        <taxon>Fungi incertae sedis</taxon>
        <taxon>Mucoromycota</taxon>
        <taxon>Mortierellomycotina</taxon>
        <taxon>Mortierellomycetes</taxon>
        <taxon>Mortierellales</taxon>
        <taxon>Mortierellaceae</taxon>
        <taxon>Linnemannia</taxon>
    </lineage>
</organism>
<gene>
    <name evidence="1" type="ORF">BG015_005891</name>
</gene>
<evidence type="ECO:0000313" key="1">
    <source>
        <dbReference type="EMBL" id="KAF9121186.1"/>
    </source>
</evidence>
<accession>A0A9P5UVG0</accession>